<gene>
    <name evidence="1" type="ORF">M011DRAFT_467069</name>
</gene>
<name>A0A6A6VFR2_9PLEO</name>
<evidence type="ECO:0000313" key="2">
    <source>
        <dbReference type="Proteomes" id="UP000799440"/>
    </source>
</evidence>
<evidence type="ECO:0000313" key="1">
    <source>
        <dbReference type="EMBL" id="KAF2748031.1"/>
    </source>
</evidence>
<dbReference type="OrthoDB" id="3744583at2759"/>
<protein>
    <submittedName>
        <fullName evidence="1">Uncharacterized protein</fullName>
    </submittedName>
</protein>
<organism evidence="1 2">
    <name type="scientific">Sporormia fimetaria CBS 119925</name>
    <dbReference type="NCBI Taxonomy" id="1340428"/>
    <lineage>
        <taxon>Eukaryota</taxon>
        <taxon>Fungi</taxon>
        <taxon>Dikarya</taxon>
        <taxon>Ascomycota</taxon>
        <taxon>Pezizomycotina</taxon>
        <taxon>Dothideomycetes</taxon>
        <taxon>Pleosporomycetidae</taxon>
        <taxon>Pleosporales</taxon>
        <taxon>Sporormiaceae</taxon>
        <taxon>Sporormia</taxon>
    </lineage>
</organism>
<keyword evidence="2" id="KW-1185">Reference proteome</keyword>
<dbReference type="Proteomes" id="UP000799440">
    <property type="component" value="Unassembled WGS sequence"/>
</dbReference>
<dbReference type="AlphaFoldDB" id="A0A6A6VFR2"/>
<reference evidence="1" key="1">
    <citation type="journal article" date="2020" name="Stud. Mycol.">
        <title>101 Dothideomycetes genomes: a test case for predicting lifestyles and emergence of pathogens.</title>
        <authorList>
            <person name="Haridas S."/>
            <person name="Albert R."/>
            <person name="Binder M."/>
            <person name="Bloem J."/>
            <person name="Labutti K."/>
            <person name="Salamov A."/>
            <person name="Andreopoulos B."/>
            <person name="Baker S."/>
            <person name="Barry K."/>
            <person name="Bills G."/>
            <person name="Bluhm B."/>
            <person name="Cannon C."/>
            <person name="Castanera R."/>
            <person name="Culley D."/>
            <person name="Daum C."/>
            <person name="Ezra D."/>
            <person name="Gonzalez J."/>
            <person name="Henrissat B."/>
            <person name="Kuo A."/>
            <person name="Liang C."/>
            <person name="Lipzen A."/>
            <person name="Lutzoni F."/>
            <person name="Magnuson J."/>
            <person name="Mondo S."/>
            <person name="Nolan M."/>
            <person name="Ohm R."/>
            <person name="Pangilinan J."/>
            <person name="Park H.-J."/>
            <person name="Ramirez L."/>
            <person name="Alfaro M."/>
            <person name="Sun H."/>
            <person name="Tritt A."/>
            <person name="Yoshinaga Y."/>
            <person name="Zwiers L.-H."/>
            <person name="Turgeon B."/>
            <person name="Goodwin S."/>
            <person name="Spatafora J."/>
            <person name="Crous P."/>
            <person name="Grigoriev I."/>
        </authorList>
    </citation>
    <scope>NUCLEOTIDE SEQUENCE</scope>
    <source>
        <strain evidence="1">CBS 119925</strain>
    </source>
</reference>
<dbReference type="EMBL" id="MU006570">
    <property type="protein sequence ID" value="KAF2748031.1"/>
    <property type="molecule type" value="Genomic_DNA"/>
</dbReference>
<sequence>MQKSTPFRTCILILLILQAAIWALTLLDLVSPGKPLSLFRTSLKVYRHSTDILAQLLSRRAQSMLHYSNIRGRS</sequence>
<proteinExistence type="predicted"/>
<accession>A0A6A6VFR2</accession>